<keyword evidence="10" id="KW-1185">Reference proteome</keyword>
<organism evidence="9 10">
    <name type="scientific">Mesobacillus foraminis</name>
    <dbReference type="NCBI Taxonomy" id="279826"/>
    <lineage>
        <taxon>Bacteria</taxon>
        <taxon>Bacillati</taxon>
        <taxon>Bacillota</taxon>
        <taxon>Bacilli</taxon>
        <taxon>Bacillales</taxon>
        <taxon>Bacillaceae</taxon>
        <taxon>Mesobacillus</taxon>
    </lineage>
</organism>
<dbReference type="GO" id="GO:0019877">
    <property type="term" value="P:diaminopimelate biosynthetic process"/>
    <property type="evidence" value="ECO:0007669"/>
    <property type="project" value="UniProtKB-UniRule"/>
</dbReference>
<dbReference type="HAMAP" id="MF_01691">
    <property type="entry name" value="DapH"/>
    <property type="match status" value="1"/>
</dbReference>
<comment type="pathway">
    <text evidence="7">Amino-acid biosynthesis; L-lysine biosynthesis via DAP pathway; LL-2,6-diaminopimelate from (S)-tetrahydrodipicolinate (acetylase route): step 1/3.</text>
</comment>
<accession>A0A4R2BNB0</accession>
<evidence type="ECO:0000256" key="2">
    <source>
        <dbReference type="ARBA" id="ARBA00022679"/>
    </source>
</evidence>
<dbReference type="Pfam" id="PF08503">
    <property type="entry name" value="DapH_N"/>
    <property type="match status" value="1"/>
</dbReference>
<dbReference type="SUPFAM" id="SSF51161">
    <property type="entry name" value="Trimeric LpxA-like enzymes"/>
    <property type="match status" value="1"/>
</dbReference>
<comment type="function">
    <text evidence="7">Catalyzes the transfer of an acetyl group from acetyl-CoA to tetrahydrodipicolinate.</text>
</comment>
<evidence type="ECO:0000256" key="4">
    <source>
        <dbReference type="ARBA" id="ARBA00022915"/>
    </source>
</evidence>
<comment type="catalytic activity">
    <reaction evidence="7">
        <text>(S)-2,3,4,5-tetrahydrodipicolinate + acetyl-CoA + H2O = L-2-acetamido-6-oxoheptanedioate + CoA</text>
        <dbReference type="Rhea" id="RHEA:13085"/>
        <dbReference type="ChEBI" id="CHEBI:15377"/>
        <dbReference type="ChEBI" id="CHEBI:16845"/>
        <dbReference type="ChEBI" id="CHEBI:57287"/>
        <dbReference type="ChEBI" id="CHEBI:57288"/>
        <dbReference type="ChEBI" id="CHEBI:58117"/>
        <dbReference type="EC" id="2.3.1.89"/>
    </reaction>
</comment>
<evidence type="ECO:0000256" key="6">
    <source>
        <dbReference type="ARBA" id="ARBA00023315"/>
    </source>
</evidence>
<evidence type="ECO:0000256" key="5">
    <source>
        <dbReference type="ARBA" id="ARBA00023154"/>
    </source>
</evidence>
<dbReference type="Pfam" id="PF00132">
    <property type="entry name" value="Hexapep"/>
    <property type="match status" value="1"/>
</dbReference>
<dbReference type="Proteomes" id="UP000295689">
    <property type="component" value="Unassembled WGS sequence"/>
</dbReference>
<dbReference type="RefSeq" id="WP_132000599.1">
    <property type="nucleotide sequence ID" value="NZ_JABUHM010000006.1"/>
</dbReference>
<dbReference type="Gene3D" id="2.160.10.10">
    <property type="entry name" value="Hexapeptide repeat proteins"/>
    <property type="match status" value="1"/>
</dbReference>
<evidence type="ECO:0000313" key="9">
    <source>
        <dbReference type="EMBL" id="TCN27689.1"/>
    </source>
</evidence>
<protein>
    <recommendedName>
        <fullName evidence="7">2,3,4,5-tetrahydropyridine-2,6-dicarboxylate N-acetyltransferase</fullName>
        <ecNumber evidence="7">2.3.1.89</ecNumber>
    </recommendedName>
    <alternativeName>
        <fullName evidence="7">Tetrahydrodipicolinate N-acetyltransferase</fullName>
        <shortName evidence="7">THP acetyltransferase</shortName>
        <shortName evidence="7">Tetrahydropicolinate acetylase</shortName>
    </alternativeName>
</protein>
<keyword evidence="5 7" id="KW-0457">Lysine biosynthesis</keyword>
<dbReference type="InterPro" id="IPR001451">
    <property type="entry name" value="Hexapep"/>
</dbReference>
<dbReference type="PANTHER" id="PTHR43300">
    <property type="entry name" value="ACETYLTRANSFERASE"/>
    <property type="match status" value="1"/>
</dbReference>
<dbReference type="NCBIfam" id="TIGR03532">
    <property type="entry name" value="DapD_Ac"/>
    <property type="match status" value="1"/>
</dbReference>
<dbReference type="AlphaFoldDB" id="A0A4R2BNB0"/>
<dbReference type="GO" id="GO:0009089">
    <property type="term" value="P:lysine biosynthetic process via diaminopimelate"/>
    <property type="evidence" value="ECO:0007669"/>
    <property type="project" value="UniProtKB-UniRule"/>
</dbReference>
<evidence type="ECO:0000313" key="10">
    <source>
        <dbReference type="Proteomes" id="UP000295689"/>
    </source>
</evidence>
<evidence type="ECO:0000256" key="3">
    <source>
        <dbReference type="ARBA" id="ARBA00022737"/>
    </source>
</evidence>
<comment type="caution">
    <text evidence="9">The sequence shown here is derived from an EMBL/GenBank/DDBJ whole genome shotgun (WGS) entry which is preliminary data.</text>
</comment>
<keyword evidence="6 7" id="KW-0012">Acyltransferase</keyword>
<dbReference type="GO" id="GO:0047200">
    <property type="term" value="F:tetrahydrodipicolinate N-acetyltransferase activity"/>
    <property type="evidence" value="ECO:0007669"/>
    <property type="project" value="UniProtKB-UniRule"/>
</dbReference>
<dbReference type="CDD" id="cd03350">
    <property type="entry name" value="LbH_THP_succinylT"/>
    <property type="match status" value="1"/>
</dbReference>
<dbReference type="UniPathway" id="UPA00034">
    <property type="reaction ID" value="UER00022"/>
</dbReference>
<dbReference type="EC" id="2.3.1.89" evidence="7"/>
<keyword evidence="4 7" id="KW-0220">Diaminopimelate biosynthesis</keyword>
<reference evidence="9 10" key="1">
    <citation type="journal article" date="2015" name="Stand. Genomic Sci.">
        <title>Genomic Encyclopedia of Bacterial and Archaeal Type Strains, Phase III: the genomes of soil and plant-associated and newly described type strains.</title>
        <authorList>
            <person name="Whitman W.B."/>
            <person name="Woyke T."/>
            <person name="Klenk H.P."/>
            <person name="Zhou Y."/>
            <person name="Lilburn T.G."/>
            <person name="Beck B.J."/>
            <person name="De Vos P."/>
            <person name="Vandamme P."/>
            <person name="Eisen J.A."/>
            <person name="Garrity G."/>
            <person name="Hugenholtz P."/>
            <person name="Kyrpides N.C."/>
        </authorList>
    </citation>
    <scope>NUCLEOTIDE SEQUENCE [LARGE SCALE GENOMIC DNA]</scope>
    <source>
        <strain evidence="9 10">CV53</strain>
    </source>
</reference>
<name>A0A4R2BNB0_9BACI</name>
<dbReference type="InterPro" id="IPR011004">
    <property type="entry name" value="Trimer_LpxA-like_sf"/>
</dbReference>
<dbReference type="Pfam" id="PF14602">
    <property type="entry name" value="Hexapep_2"/>
    <property type="match status" value="1"/>
</dbReference>
<dbReference type="InterPro" id="IPR050179">
    <property type="entry name" value="Trans_hexapeptide_repeat"/>
</dbReference>
<keyword evidence="2 7" id="KW-0808">Transferase</keyword>
<gene>
    <name evidence="7" type="primary">dapH</name>
    <name evidence="9" type="ORF">EV146_10116</name>
</gene>
<keyword evidence="3 7" id="KW-0677">Repeat</keyword>
<dbReference type="PANTHER" id="PTHR43300:SF10">
    <property type="entry name" value="2,3,4,5-TETRAHYDROPYRIDINE-2,6-DICARBOXYLATE N-ACETYLTRANSFERASE"/>
    <property type="match status" value="1"/>
</dbReference>
<evidence type="ECO:0000256" key="1">
    <source>
        <dbReference type="ARBA" id="ARBA00022605"/>
    </source>
</evidence>
<dbReference type="InterPro" id="IPR013710">
    <property type="entry name" value="DapH_N"/>
</dbReference>
<proteinExistence type="inferred from homology"/>
<comment type="similarity">
    <text evidence="7">Belongs to the transferase hexapeptide repeat family. DapH subfamily.</text>
</comment>
<keyword evidence="1 7" id="KW-0028">Amino-acid biosynthesis</keyword>
<dbReference type="Gene3D" id="3.30.70.250">
    <property type="entry name" value="Malonyl-CoA ACP transacylase, ACP-binding"/>
    <property type="match status" value="1"/>
</dbReference>
<evidence type="ECO:0000259" key="8">
    <source>
        <dbReference type="Pfam" id="PF08503"/>
    </source>
</evidence>
<dbReference type="EMBL" id="SLVV01000001">
    <property type="protein sequence ID" value="TCN27689.1"/>
    <property type="molecule type" value="Genomic_DNA"/>
</dbReference>
<dbReference type="InterPro" id="IPR019873">
    <property type="entry name" value="DapH"/>
</dbReference>
<sequence>MKMMDANEIISFIQNSKKATPVKVYVKGNLEGLDFGPSSKAFITGNSGVVFGEWSEIQQVIETNEGKIEDYVIENDRRNSAIPLLDMKNIKARIEPGAVIRDQVEIGDNAVIMMGASINIGAVIGEGTMIDMNVVLGGRATVGKNCHVGAGSVLAGVIEPPSAKPVIVEDDVVIGANCVVLEGVTVGKGAVVAAGAVVVDDVPPNTVVAGIPARVIKEIDEKTKSKTEIKQELRQL</sequence>
<evidence type="ECO:0000256" key="7">
    <source>
        <dbReference type="HAMAP-Rule" id="MF_01691"/>
    </source>
</evidence>
<feature type="domain" description="2,3,4,5-tetrahydropyridine-2,6-dicarboxylate N-acetyltransferase N-terminal" evidence="8">
    <location>
        <begin position="4"/>
        <end position="87"/>
    </location>
</feature>